<dbReference type="PIRSF" id="PIRSF006324">
    <property type="entry name" value="LeuE"/>
    <property type="match status" value="1"/>
</dbReference>
<keyword evidence="3 6" id="KW-0812">Transmembrane</keyword>
<comment type="subcellular location">
    <subcellularLocation>
        <location evidence="1">Cell membrane</location>
        <topology evidence="1">Multi-pass membrane protein</topology>
    </subcellularLocation>
</comment>
<comment type="caution">
    <text evidence="7">The sequence shown here is derived from an EMBL/GenBank/DDBJ whole genome shotgun (WGS) entry which is preliminary data.</text>
</comment>
<gene>
    <name evidence="7" type="ORF">CWC19_07725</name>
</gene>
<proteinExistence type="predicted"/>
<evidence type="ECO:0000256" key="6">
    <source>
        <dbReference type="SAM" id="Phobius"/>
    </source>
</evidence>
<dbReference type="AlphaFoldDB" id="A0A5S3VAC1"/>
<evidence type="ECO:0000256" key="1">
    <source>
        <dbReference type="ARBA" id="ARBA00004651"/>
    </source>
</evidence>
<keyword evidence="4 6" id="KW-1133">Transmembrane helix</keyword>
<keyword evidence="5 6" id="KW-0472">Membrane</keyword>
<feature type="transmembrane region" description="Helical" evidence="6">
    <location>
        <begin position="114"/>
        <end position="136"/>
    </location>
</feature>
<accession>A0A5S3VAC1</accession>
<dbReference type="RefSeq" id="WP_138591339.1">
    <property type="nucleotide sequence ID" value="NZ_PNBX01000029.1"/>
</dbReference>
<dbReference type="GO" id="GO:0005886">
    <property type="term" value="C:plasma membrane"/>
    <property type="evidence" value="ECO:0007669"/>
    <property type="project" value="UniProtKB-SubCell"/>
</dbReference>
<sequence>MSIEVWISFIAAAMVLCFSPGPTVFLVMGQALAHGKKSVTPLVTGTLSGDLVAMTCSFFGMGAILATSATLFNLFKWAGALYLLYLGIKAFRTKVSTSNIEHTEMEKGAVYRHAFLVTALNPKGVIFFLAFFPLFIDVSLPALPQMLIMGVSFLFVSTLSVTSYALFSGVLRNKVSSVRFQNGFNKVSGGLLVGAGAITATLQSKGA</sequence>
<reference evidence="8" key="2">
    <citation type="submission" date="2019-06" db="EMBL/GenBank/DDBJ databases">
        <title>Co-occurence of chitin degradation, pigmentation and bioactivity in marine Pseudoalteromonas.</title>
        <authorList>
            <person name="Sonnenschein E.C."/>
            <person name="Bech P.K."/>
        </authorList>
    </citation>
    <scope>NUCLEOTIDE SEQUENCE [LARGE SCALE GENOMIC DNA]</scope>
    <source>
        <strain evidence="8">S3790</strain>
    </source>
</reference>
<evidence type="ECO:0000256" key="2">
    <source>
        <dbReference type="ARBA" id="ARBA00022475"/>
    </source>
</evidence>
<evidence type="ECO:0000256" key="5">
    <source>
        <dbReference type="ARBA" id="ARBA00023136"/>
    </source>
</evidence>
<protein>
    <submittedName>
        <fullName evidence="7">Lysine transporter LysE</fullName>
    </submittedName>
</protein>
<dbReference type="Proteomes" id="UP000307217">
    <property type="component" value="Unassembled WGS sequence"/>
</dbReference>
<keyword evidence="2" id="KW-1003">Cell membrane</keyword>
<dbReference type="PANTHER" id="PTHR30086:SF20">
    <property type="entry name" value="ARGININE EXPORTER PROTEIN ARGO-RELATED"/>
    <property type="match status" value="1"/>
</dbReference>
<dbReference type="PANTHER" id="PTHR30086">
    <property type="entry name" value="ARGININE EXPORTER PROTEIN ARGO"/>
    <property type="match status" value="1"/>
</dbReference>
<evidence type="ECO:0000313" key="8">
    <source>
        <dbReference type="Proteomes" id="UP000307217"/>
    </source>
</evidence>
<dbReference type="InterPro" id="IPR001123">
    <property type="entry name" value="LeuE-type"/>
</dbReference>
<feature type="transmembrane region" description="Helical" evidence="6">
    <location>
        <begin position="142"/>
        <end position="167"/>
    </location>
</feature>
<dbReference type="OrthoDB" id="9804822at2"/>
<reference evidence="7 8" key="1">
    <citation type="submission" date="2018-01" db="EMBL/GenBank/DDBJ databases">
        <authorList>
            <person name="Paulsen S."/>
            <person name="Gram L.K."/>
        </authorList>
    </citation>
    <scope>NUCLEOTIDE SEQUENCE [LARGE SCALE GENOMIC DNA]</scope>
    <source>
        <strain evidence="7 8">S3790</strain>
    </source>
</reference>
<organism evidence="7 8">
    <name type="scientific">Pseudoalteromonas aurantia</name>
    <dbReference type="NCBI Taxonomy" id="43654"/>
    <lineage>
        <taxon>Bacteria</taxon>
        <taxon>Pseudomonadati</taxon>
        <taxon>Pseudomonadota</taxon>
        <taxon>Gammaproteobacteria</taxon>
        <taxon>Alteromonadales</taxon>
        <taxon>Pseudoalteromonadaceae</taxon>
        <taxon>Pseudoalteromonas</taxon>
    </lineage>
</organism>
<dbReference type="GO" id="GO:0015171">
    <property type="term" value="F:amino acid transmembrane transporter activity"/>
    <property type="evidence" value="ECO:0007669"/>
    <property type="project" value="TreeGrafter"/>
</dbReference>
<name>A0A5S3VAC1_9GAMM</name>
<evidence type="ECO:0000256" key="4">
    <source>
        <dbReference type="ARBA" id="ARBA00022989"/>
    </source>
</evidence>
<dbReference type="Pfam" id="PF01810">
    <property type="entry name" value="LysE"/>
    <property type="match status" value="1"/>
</dbReference>
<evidence type="ECO:0000256" key="3">
    <source>
        <dbReference type="ARBA" id="ARBA00022692"/>
    </source>
</evidence>
<feature type="transmembrane region" description="Helical" evidence="6">
    <location>
        <begin position="51"/>
        <end position="75"/>
    </location>
</feature>
<dbReference type="EMBL" id="PNBX01000029">
    <property type="protein sequence ID" value="TMO68800.1"/>
    <property type="molecule type" value="Genomic_DNA"/>
</dbReference>
<evidence type="ECO:0000313" key="7">
    <source>
        <dbReference type="EMBL" id="TMO68800.1"/>
    </source>
</evidence>